<dbReference type="Proteomes" id="UP000193136">
    <property type="component" value="Unassembled WGS sequence"/>
</dbReference>
<feature type="domain" description="AAA+ ATPase" evidence="1">
    <location>
        <begin position="186"/>
        <end position="469"/>
    </location>
</feature>
<dbReference type="InterPro" id="IPR027417">
    <property type="entry name" value="P-loop_NTPase"/>
</dbReference>
<protein>
    <recommendedName>
        <fullName evidence="1">AAA+ ATPase domain-containing protein</fullName>
    </recommendedName>
</protein>
<dbReference type="InterPro" id="IPR051396">
    <property type="entry name" value="Bact_Antivir_Def_Nuclease"/>
</dbReference>
<dbReference type="Gene3D" id="3.40.50.300">
    <property type="entry name" value="P-loop containing nucleotide triphosphate hydrolases"/>
    <property type="match status" value="1"/>
</dbReference>
<keyword evidence="3" id="KW-1185">Reference proteome</keyword>
<proteinExistence type="predicted"/>
<organism evidence="2 3">
    <name type="scientific">Geothermobacter hydrogeniphilus</name>
    <dbReference type="NCBI Taxonomy" id="1969733"/>
    <lineage>
        <taxon>Bacteria</taxon>
        <taxon>Pseudomonadati</taxon>
        <taxon>Thermodesulfobacteriota</taxon>
        <taxon>Desulfuromonadia</taxon>
        <taxon>Desulfuromonadales</taxon>
        <taxon>Geothermobacteraceae</taxon>
        <taxon>Geothermobacter</taxon>
    </lineage>
</organism>
<dbReference type="AlphaFoldDB" id="A0A1X0XIF9"/>
<gene>
    <name evidence="2" type="ORF">B5V00_16705</name>
</gene>
<comment type="caution">
    <text evidence="2">The sequence shown here is derived from an EMBL/GenBank/DDBJ whole genome shotgun (WGS) entry which is preliminary data.</text>
</comment>
<reference evidence="2 3" key="1">
    <citation type="submission" date="2017-03" db="EMBL/GenBank/DDBJ databases">
        <title>Genome sequence of Geothermobacter sp. EPR-M, Deep-Sea Iron Reducer.</title>
        <authorList>
            <person name="Tully B."/>
            <person name="Savalia P."/>
            <person name="Abuyen K."/>
            <person name="Baughan C."/>
            <person name="Romero E."/>
            <person name="Ronkowski C."/>
            <person name="Torres B."/>
            <person name="Tremblay J."/>
            <person name="Trujillo A."/>
            <person name="Tyler M."/>
            <person name="Perez-Rodriguez I."/>
            <person name="Amend J."/>
        </authorList>
    </citation>
    <scope>NUCLEOTIDE SEQUENCE [LARGE SCALE GENOMIC DNA]</scope>
    <source>
        <strain evidence="2 3">EPR-M</strain>
    </source>
</reference>
<dbReference type="PANTHER" id="PTHR43581:SF4">
    <property type="entry name" value="ATP_GTP PHOSPHATASE"/>
    <property type="match status" value="1"/>
</dbReference>
<sequence length="530" mass="59696">MEFRVLPRSTWAPETGNNTIYLKIDHWNDYSFVTMFHMSLHDEDGRLHDIGEIKIAFKGQTTETDTYAKLPDRFEHLGEEFFSLGQGVEFYRNMASLPSHFCNQILSALRDIVLQPNLIEDIKEEEVFSTSLLRGISLSVIKGQYARVLEGKAELTNFKFKFVRPEAGHWGRIELGFDVEVGSTPNTNIHAIIGRNGVGKTTLLNGMIEAITDRQGTNAKFVDIDGWQESEISDDYFSSLVSVSFSAFDPFTPPKEQPDPAKGTCYFYIGLKDPKNGEFHRTISDLQNDCSRALISCFYDPKKTDRWLDAIGKLGSDEIFASMRLQKLKDIYKDLRNNTMSEEQSDSSSFQDKYIKEVSPFLSRMSSGHAIVLLTITRLVATVEEKTLVLLDEAESHLHPPLLSAFVRALADLLQDRNGVAIIATHSPVVLQEIPCSCVWKIYRVGSNVTASRPTIETFGENLGLLTSEVFSLEVERSGFHDLLAESVETGRTYEEIVSSYNNQLGFEGRAILKALIANRDRSVSHDETE</sequence>
<dbReference type="PANTHER" id="PTHR43581">
    <property type="entry name" value="ATP/GTP PHOSPHATASE"/>
    <property type="match status" value="1"/>
</dbReference>
<evidence type="ECO:0000259" key="1">
    <source>
        <dbReference type="SMART" id="SM00382"/>
    </source>
</evidence>
<dbReference type="InterPro" id="IPR003959">
    <property type="entry name" value="ATPase_AAA_core"/>
</dbReference>
<dbReference type="SUPFAM" id="SSF52540">
    <property type="entry name" value="P-loop containing nucleoside triphosphate hydrolases"/>
    <property type="match status" value="1"/>
</dbReference>
<dbReference type="GO" id="GO:0016887">
    <property type="term" value="F:ATP hydrolysis activity"/>
    <property type="evidence" value="ECO:0007669"/>
    <property type="project" value="InterPro"/>
</dbReference>
<dbReference type="GO" id="GO:0005524">
    <property type="term" value="F:ATP binding"/>
    <property type="evidence" value="ECO:0007669"/>
    <property type="project" value="InterPro"/>
</dbReference>
<accession>A0A1X0XIF9</accession>
<dbReference type="STRING" id="1969733.B5V00_16705"/>
<dbReference type="InterPro" id="IPR003593">
    <property type="entry name" value="AAA+_ATPase"/>
</dbReference>
<dbReference type="EMBL" id="NAAD01000050">
    <property type="protein sequence ID" value="ORJ52666.1"/>
    <property type="molecule type" value="Genomic_DNA"/>
</dbReference>
<name>A0A1X0XIF9_9BACT</name>
<dbReference type="OrthoDB" id="9784297at2"/>
<dbReference type="Pfam" id="PF13304">
    <property type="entry name" value="AAA_21"/>
    <property type="match status" value="1"/>
</dbReference>
<dbReference type="SMART" id="SM00382">
    <property type="entry name" value="AAA"/>
    <property type="match status" value="1"/>
</dbReference>
<evidence type="ECO:0000313" key="3">
    <source>
        <dbReference type="Proteomes" id="UP000193136"/>
    </source>
</evidence>
<evidence type="ECO:0000313" key="2">
    <source>
        <dbReference type="EMBL" id="ORJ52666.1"/>
    </source>
</evidence>
<dbReference type="RefSeq" id="WP_085011944.1">
    <property type="nucleotide sequence ID" value="NZ_NAAD01000050.1"/>
</dbReference>